<feature type="domain" description="DarT" evidence="7">
    <location>
        <begin position="7"/>
        <end position="212"/>
    </location>
</feature>
<keyword evidence="5 6" id="KW-0238">DNA-binding</keyword>
<feature type="active site" evidence="6">
    <location>
        <position position="165"/>
    </location>
</feature>
<feature type="binding site" evidence="6">
    <location>
        <position position="51"/>
    </location>
    <ligand>
        <name>NAD(+)</name>
        <dbReference type="ChEBI" id="CHEBI:57540"/>
    </ligand>
</feature>
<evidence type="ECO:0000256" key="4">
    <source>
        <dbReference type="ARBA" id="ARBA00022695"/>
    </source>
</evidence>
<comment type="caution">
    <text evidence="6">Lacks conserved residue(s) required for the propagation of feature annotation.</text>
</comment>
<comment type="similarity">
    <text evidence="6">Belongs to the DarT ADP-ribosyltransferase family.</text>
</comment>
<proteinExistence type="inferred from homology"/>
<keyword evidence="3 6" id="KW-0808">Transferase</keyword>
<reference evidence="8" key="1">
    <citation type="submission" date="2021-04" db="EMBL/GenBank/DDBJ databases">
        <title>Biosynthetic gene clusters of Dactylosporangioum roseum.</title>
        <authorList>
            <person name="Hartkoorn R.C."/>
            <person name="Beaudoing E."/>
            <person name="Hot D."/>
            <person name="Moureu S."/>
        </authorList>
    </citation>
    <scope>NUCLEOTIDE SEQUENCE</scope>
    <source>
        <strain evidence="8">NRRL B-16295</strain>
    </source>
</reference>
<organism evidence="8 9">
    <name type="scientific">Dactylosporangium roseum</name>
    <dbReference type="NCBI Taxonomy" id="47989"/>
    <lineage>
        <taxon>Bacteria</taxon>
        <taxon>Bacillati</taxon>
        <taxon>Actinomycetota</taxon>
        <taxon>Actinomycetes</taxon>
        <taxon>Micromonosporales</taxon>
        <taxon>Micromonosporaceae</taxon>
        <taxon>Dactylosporangium</taxon>
    </lineage>
</organism>
<keyword evidence="2 6" id="KW-0328">Glycosyltransferase</keyword>
<evidence type="ECO:0000256" key="5">
    <source>
        <dbReference type="ARBA" id="ARBA00023125"/>
    </source>
</evidence>
<gene>
    <name evidence="8" type="ORF">Drose_33280</name>
</gene>
<evidence type="ECO:0000256" key="3">
    <source>
        <dbReference type="ARBA" id="ARBA00022679"/>
    </source>
</evidence>
<dbReference type="PROSITE" id="PS52018">
    <property type="entry name" value="DART"/>
    <property type="match status" value="1"/>
</dbReference>
<evidence type="ECO:0000313" key="9">
    <source>
        <dbReference type="Proteomes" id="UP001058271"/>
    </source>
</evidence>
<evidence type="ECO:0000256" key="6">
    <source>
        <dbReference type="PROSITE-ProRule" id="PRU01362"/>
    </source>
</evidence>
<dbReference type="Pfam" id="PF14487">
    <property type="entry name" value="DarT"/>
    <property type="match status" value="1"/>
</dbReference>
<accession>A0ABY5Z4A1</accession>
<dbReference type="EMBL" id="CP073721">
    <property type="protein sequence ID" value="UWZ35908.1"/>
    <property type="molecule type" value="Genomic_DNA"/>
</dbReference>
<evidence type="ECO:0000259" key="7">
    <source>
        <dbReference type="PROSITE" id="PS52018"/>
    </source>
</evidence>
<evidence type="ECO:0000313" key="8">
    <source>
        <dbReference type="EMBL" id="UWZ35908.1"/>
    </source>
</evidence>
<protein>
    <submittedName>
        <fullName evidence="8">DUF4433 domain-containing protein</fullName>
    </submittedName>
</protein>
<keyword evidence="9" id="KW-1185">Reference proteome</keyword>
<evidence type="ECO:0000256" key="1">
    <source>
        <dbReference type="ARBA" id="ARBA00022649"/>
    </source>
</evidence>
<dbReference type="InterPro" id="IPR029494">
    <property type="entry name" value="DarT"/>
</dbReference>
<keyword evidence="1 6" id="KW-1277">Toxin-antitoxin system</keyword>
<dbReference type="RefSeq" id="WP_260725255.1">
    <property type="nucleotide sequence ID" value="NZ_BAAABS010000051.1"/>
</dbReference>
<comment type="catalytic activity">
    <reaction evidence="6">
        <text>a thymidine in DNA + NAD(+) = an N-(ADP-alpha-D-ribosyl)-thymidine in DNA + nicotinamide + H(+)</text>
        <dbReference type="Rhea" id="RHEA:71651"/>
        <dbReference type="Rhea" id="RHEA-COMP:13556"/>
        <dbReference type="Rhea" id="RHEA-COMP:18051"/>
        <dbReference type="ChEBI" id="CHEBI:15378"/>
        <dbReference type="ChEBI" id="CHEBI:17154"/>
        <dbReference type="ChEBI" id="CHEBI:57540"/>
        <dbReference type="ChEBI" id="CHEBI:137386"/>
        <dbReference type="ChEBI" id="CHEBI:191199"/>
    </reaction>
</comment>
<feature type="active site" description="Proton acceptor" evidence="6">
    <location>
        <position position="51"/>
    </location>
</feature>
<evidence type="ECO:0000256" key="2">
    <source>
        <dbReference type="ARBA" id="ARBA00022676"/>
    </source>
</evidence>
<name>A0ABY5Z4A1_9ACTN</name>
<feature type="binding site" evidence="6">
    <location>
        <begin position="11"/>
        <end position="13"/>
    </location>
    <ligand>
        <name>NAD(+)</name>
        <dbReference type="ChEBI" id="CHEBI:57540"/>
    </ligand>
</feature>
<sequence length="212" mass="23517">MVASEPVWIMHFTHVSHLTAIATAGLLSDSAAQGALSFKVEVGNTGIKQQRRQRVVPVAPGGVVADYAPVYFAPRSPMMYAIFKGRVPNYQGTCDELVYLVSKVQHMIDLRLPTVFTDRNAVLQVARFSTHASELASMIDWSLMRATYWTNTEEEPDRLERRMAECLVHNGVPWSAFSAVVARNEARAQQATAALAAAGVATRVYVRPTWYF</sequence>
<dbReference type="Proteomes" id="UP001058271">
    <property type="component" value="Chromosome"/>
</dbReference>
<keyword evidence="4 6" id="KW-0548">Nucleotidyltransferase</keyword>